<evidence type="ECO:0000256" key="8">
    <source>
        <dbReference type="ARBA" id="ARBA00023065"/>
    </source>
</evidence>
<dbReference type="InterPro" id="IPR036770">
    <property type="entry name" value="Ankyrin_rpt-contain_sf"/>
</dbReference>
<gene>
    <name evidence="16" type="ORF">L9F63_019878</name>
</gene>
<name>A0AAD7ZVA0_DIPPU</name>
<accession>A0AAD7ZVA0</accession>
<dbReference type="PROSITE" id="PS50297">
    <property type="entry name" value="ANK_REP_REGION"/>
    <property type="match status" value="1"/>
</dbReference>
<evidence type="ECO:0000256" key="1">
    <source>
        <dbReference type="ARBA" id="ARBA00004141"/>
    </source>
</evidence>
<feature type="transmembrane region" description="Helical" evidence="14">
    <location>
        <begin position="867"/>
        <end position="885"/>
    </location>
</feature>
<dbReference type="EMBL" id="JASPKZ010007153">
    <property type="protein sequence ID" value="KAJ9586478.1"/>
    <property type="molecule type" value="Genomic_DNA"/>
</dbReference>
<dbReference type="PROSITE" id="PS50088">
    <property type="entry name" value="ANK_REPEAT"/>
    <property type="match status" value="2"/>
</dbReference>
<keyword evidence="4 14" id="KW-0812">Transmembrane</keyword>
<evidence type="ECO:0000256" key="6">
    <source>
        <dbReference type="ARBA" id="ARBA00022989"/>
    </source>
</evidence>
<keyword evidence="17" id="KW-1185">Reference proteome</keyword>
<evidence type="ECO:0000256" key="2">
    <source>
        <dbReference type="ARBA" id="ARBA00022448"/>
    </source>
</evidence>
<keyword evidence="10" id="KW-0407">Ion channel</keyword>
<keyword evidence="9 14" id="KW-0472">Membrane</keyword>
<evidence type="ECO:0000256" key="3">
    <source>
        <dbReference type="ARBA" id="ARBA00022606"/>
    </source>
</evidence>
<comment type="caution">
    <text evidence="16">The sequence shown here is derived from an EMBL/GenBank/DDBJ whole genome shotgun (WGS) entry which is preliminary data.</text>
</comment>
<evidence type="ECO:0000256" key="9">
    <source>
        <dbReference type="ARBA" id="ARBA00023136"/>
    </source>
</evidence>
<dbReference type="GO" id="GO:0034703">
    <property type="term" value="C:cation channel complex"/>
    <property type="evidence" value="ECO:0007669"/>
    <property type="project" value="UniProtKB-ARBA"/>
</dbReference>
<keyword evidence="7 11" id="KW-0040">ANK repeat</keyword>
<dbReference type="InterPro" id="IPR005821">
    <property type="entry name" value="Ion_trans_dom"/>
</dbReference>
<evidence type="ECO:0000256" key="13">
    <source>
        <dbReference type="SAM" id="MobiDB-lite"/>
    </source>
</evidence>
<reference evidence="16" key="1">
    <citation type="journal article" date="2023" name="IScience">
        <title>Live-bearing cockroach genome reveals convergent evolutionary mechanisms linked to viviparity in insects and beyond.</title>
        <authorList>
            <person name="Fouks B."/>
            <person name="Harrison M.C."/>
            <person name="Mikhailova A.A."/>
            <person name="Marchal E."/>
            <person name="English S."/>
            <person name="Carruthers M."/>
            <person name="Jennings E.C."/>
            <person name="Chiamaka E.L."/>
            <person name="Frigard R.A."/>
            <person name="Pippel M."/>
            <person name="Attardo G.M."/>
            <person name="Benoit J.B."/>
            <person name="Bornberg-Bauer E."/>
            <person name="Tobe S.S."/>
        </authorList>
    </citation>
    <scope>NUCLEOTIDE SEQUENCE</scope>
    <source>
        <strain evidence="16">Stay&amp;Tobe</strain>
    </source>
</reference>
<keyword evidence="3" id="KW-0716">Sensory transduction</keyword>
<evidence type="ECO:0000256" key="5">
    <source>
        <dbReference type="ARBA" id="ARBA00022737"/>
    </source>
</evidence>
<keyword evidence="6 14" id="KW-1133">Transmembrane helix</keyword>
<evidence type="ECO:0000259" key="15">
    <source>
        <dbReference type="Pfam" id="PF00520"/>
    </source>
</evidence>
<feature type="repeat" description="ANK" evidence="11">
    <location>
        <begin position="622"/>
        <end position="654"/>
    </location>
</feature>
<dbReference type="SUPFAM" id="SSF48403">
    <property type="entry name" value="Ankyrin repeat"/>
    <property type="match status" value="2"/>
</dbReference>
<keyword evidence="2" id="KW-0813">Transport</keyword>
<feature type="transmembrane region" description="Helical" evidence="14">
    <location>
        <begin position="991"/>
        <end position="1014"/>
    </location>
</feature>
<dbReference type="Pfam" id="PF00520">
    <property type="entry name" value="Ion_trans"/>
    <property type="match status" value="1"/>
</dbReference>
<dbReference type="Proteomes" id="UP001233999">
    <property type="component" value="Unassembled WGS sequence"/>
</dbReference>
<dbReference type="Gene3D" id="1.25.40.20">
    <property type="entry name" value="Ankyrin repeat-containing domain"/>
    <property type="match status" value="3"/>
</dbReference>
<dbReference type="InterPro" id="IPR052076">
    <property type="entry name" value="TRP_cation_channel"/>
</dbReference>
<protein>
    <recommendedName>
        <fullName evidence="15">Ion transport domain-containing protein</fullName>
    </recommendedName>
</protein>
<reference evidence="16" key="2">
    <citation type="submission" date="2023-05" db="EMBL/GenBank/DDBJ databases">
        <authorList>
            <person name="Fouks B."/>
        </authorList>
    </citation>
    <scope>NUCLEOTIDE SEQUENCE</scope>
    <source>
        <strain evidence="16">Stay&amp;Tobe</strain>
        <tissue evidence="16">Testes</tissue>
    </source>
</reference>
<evidence type="ECO:0000256" key="11">
    <source>
        <dbReference type="PROSITE-ProRule" id="PRU00023"/>
    </source>
</evidence>
<evidence type="ECO:0000256" key="12">
    <source>
        <dbReference type="SAM" id="Coils"/>
    </source>
</evidence>
<feature type="compositionally biased region" description="Basic and acidic residues" evidence="13">
    <location>
        <begin position="1"/>
        <end position="14"/>
    </location>
</feature>
<dbReference type="PANTHER" id="PTHR47143:SF4">
    <property type="entry name" value="TRANSIENT RECEPTOR POTENTIAL CATION CHANNEL PROTEIN PAINLESS"/>
    <property type="match status" value="1"/>
</dbReference>
<evidence type="ECO:0000256" key="7">
    <source>
        <dbReference type="ARBA" id="ARBA00023043"/>
    </source>
</evidence>
<evidence type="ECO:0000313" key="16">
    <source>
        <dbReference type="EMBL" id="KAJ9586478.1"/>
    </source>
</evidence>
<sequence>MAECSETRHSKSSEESNSVTGRKSEPISPESDLDVGNLFNINAEREPGKSETDFHEVVEPEVTRTIVNKNLTSPGQICKTPQTPIPDVEPQEQLLWTLKHKRYDEFVNLLKNPEVNAKFKYTRPPHTDYGTCIEIASRLPDRGMFVKALLEHGVKPNVQEIHPEPIHYAAKDGNPDVLRVLLQDKRTKINALDSSDRTALHHAVKYSKKDREEKYKECITLLLGCSDLDINKPNKKGYTAIHEAANSRKEAVELFLKYRQYDLDLDTYRANGRTAREFILNKYPELRSILPDVKLYKQSSDINTQLLWSLQHRKLKEFTDILQQVDKDGNARVDPNFCYGEPHYATCLEIASKEDDCAEFVKQLLKAGADPNTSSRATKQTPLHSAAELGNHRVLSILLEDRRTNVNAVDIDGKTVLHIIAQNDQDTTEKKNVLKCLELILQKRKLKRDKIAINVNLLDNFGQTAAQIALERGNKEVLEKMLYYARDRIDFEVILKPHNEKLSDAIQKKFPHLERKIFIRRDISHDDLSTNLFQLLYNNKSQEFVNMLKNTEDIKEIIDVDDGNYTLLQYAARQGANPAKTTDYEKRPPLIIASVRKNHEVLRILLEMSHGGNLDINSVDSKGNTALHYASKNGDLECVVNLMSHGANFRYKNVFDKPPLPANSVKCFLDNSLKTNNKYPEDEEYELIFDYTFLLAHRKQNVDPYPPYEEIQPFLPDPEVNNTKVLPLNTFSPEMDFLFYISTSKEHRHLMEHPIVTSFLRMKWQRVKMVFCINLIIYALFVSLLNAFIILDSKKDDANQNMVSEDFLKVFDPIARICLLMFIIYFTIREICQLILSPIIYVTNFENALDLGLIFFTAWMLSVSHMSTYLVIIVILLSWSELILLTGRLPKLSKNIEMLKTVSKNYCWFLFSYIFLIIAFAFSFYRLLHKSAEDEVRHSNGTNMTEKEGKNGFYMTPWLAILKTFVMMMGEFEASNFLPHLRNSENAVTCFWLFSLFVFLIAMVLLNLLTGLAVSDTQTIKANARQLCIISRIRLIHEIEKNVLQWQRIGEKYKSYKMIRPFLCLHTTFFRNICLFPENIVINKQVHILPNKGPEIIFNDGKNSKCSMKLEILRRSVEIISNKGKEDDVFSMKQTLENVQEATSESHNKVLARLSSIDEKLKQSESDKEELKEILKNITSLLSKINTK</sequence>
<keyword evidence="5" id="KW-0677">Repeat</keyword>
<feature type="coiled-coil region" evidence="12">
    <location>
        <begin position="1154"/>
        <end position="1188"/>
    </location>
</feature>
<dbReference type="Pfam" id="PF12796">
    <property type="entry name" value="Ank_2"/>
    <property type="match status" value="3"/>
</dbReference>
<feature type="domain" description="Ion transport" evidence="15">
    <location>
        <begin position="791"/>
        <end position="1023"/>
    </location>
</feature>
<keyword evidence="8" id="KW-0406">Ion transport</keyword>
<feature type="transmembrane region" description="Helical" evidence="14">
    <location>
        <begin position="769"/>
        <end position="790"/>
    </location>
</feature>
<dbReference type="AlphaFoldDB" id="A0AAD7ZVA0"/>
<dbReference type="PANTHER" id="PTHR47143">
    <property type="entry name" value="TRANSIENT RECEPTOR POTENTIAL CATION CHANNEL PROTEIN PAINLESS"/>
    <property type="match status" value="1"/>
</dbReference>
<comment type="subcellular location">
    <subcellularLocation>
        <location evidence="1">Membrane</location>
        <topology evidence="1">Multi-pass membrane protein</topology>
    </subcellularLocation>
</comment>
<evidence type="ECO:0000256" key="10">
    <source>
        <dbReference type="ARBA" id="ARBA00023303"/>
    </source>
</evidence>
<organism evidence="16 17">
    <name type="scientific">Diploptera punctata</name>
    <name type="common">Pacific beetle cockroach</name>
    <dbReference type="NCBI Taxonomy" id="6984"/>
    <lineage>
        <taxon>Eukaryota</taxon>
        <taxon>Metazoa</taxon>
        <taxon>Ecdysozoa</taxon>
        <taxon>Arthropoda</taxon>
        <taxon>Hexapoda</taxon>
        <taxon>Insecta</taxon>
        <taxon>Pterygota</taxon>
        <taxon>Neoptera</taxon>
        <taxon>Polyneoptera</taxon>
        <taxon>Dictyoptera</taxon>
        <taxon>Blattodea</taxon>
        <taxon>Blaberoidea</taxon>
        <taxon>Blaberidae</taxon>
        <taxon>Diplopterinae</taxon>
        <taxon>Diploptera</taxon>
    </lineage>
</organism>
<feature type="region of interest" description="Disordered" evidence="13">
    <location>
        <begin position="1"/>
        <end position="36"/>
    </location>
</feature>
<dbReference type="SMART" id="SM00248">
    <property type="entry name" value="ANK"/>
    <property type="match status" value="10"/>
</dbReference>
<feature type="transmembrane region" description="Helical" evidence="14">
    <location>
        <begin position="906"/>
        <end position="925"/>
    </location>
</feature>
<evidence type="ECO:0000256" key="4">
    <source>
        <dbReference type="ARBA" id="ARBA00022692"/>
    </source>
</evidence>
<dbReference type="InterPro" id="IPR002110">
    <property type="entry name" value="Ankyrin_rpt"/>
</dbReference>
<feature type="repeat" description="ANK" evidence="11">
    <location>
        <begin position="378"/>
        <end position="411"/>
    </location>
</feature>
<evidence type="ECO:0000313" key="17">
    <source>
        <dbReference type="Proteomes" id="UP001233999"/>
    </source>
</evidence>
<evidence type="ECO:0000256" key="14">
    <source>
        <dbReference type="SAM" id="Phobius"/>
    </source>
</evidence>
<keyword evidence="12" id="KW-0175">Coiled coil</keyword>
<dbReference type="GO" id="GO:0005216">
    <property type="term" value="F:monoatomic ion channel activity"/>
    <property type="evidence" value="ECO:0007669"/>
    <property type="project" value="InterPro"/>
</dbReference>
<proteinExistence type="predicted"/>